<evidence type="ECO:0000256" key="2">
    <source>
        <dbReference type="ARBA" id="ARBA00009190"/>
    </source>
</evidence>
<keyword evidence="4 6" id="KW-1133">Transmembrane helix</keyword>
<dbReference type="PANTHER" id="PTHR12608">
    <property type="entry name" value="TRANSMEMBRANE PROTEIN HTP-1 RELATED"/>
    <property type="match status" value="1"/>
</dbReference>
<comment type="subcellular location">
    <subcellularLocation>
        <location evidence="1">Membrane</location>
        <topology evidence="1">Multi-pass membrane protein</topology>
    </subcellularLocation>
</comment>
<dbReference type="AlphaFoldDB" id="A0A090XCC6"/>
<keyword evidence="3 6" id="KW-0812">Transmembrane</keyword>
<dbReference type="GO" id="GO:0016020">
    <property type="term" value="C:membrane"/>
    <property type="evidence" value="ECO:0007669"/>
    <property type="project" value="UniProtKB-SubCell"/>
</dbReference>
<dbReference type="EMBL" id="GBIH01001880">
    <property type="protein sequence ID" value="JAC92830.1"/>
    <property type="molecule type" value="mRNA"/>
</dbReference>
<evidence type="ECO:0000313" key="7">
    <source>
        <dbReference type="EMBL" id="JAC92830.1"/>
    </source>
</evidence>
<proteinExistence type="evidence at transcript level"/>
<feature type="transmembrane region" description="Helical" evidence="6">
    <location>
        <begin position="133"/>
        <end position="151"/>
    </location>
</feature>
<dbReference type="PANTHER" id="PTHR12608:SF1">
    <property type="entry name" value="TRANSMEMBRANE PROTEIN 165"/>
    <property type="match status" value="1"/>
</dbReference>
<keyword evidence="5 6" id="KW-0472">Membrane</keyword>
<comment type="similarity">
    <text evidence="2">Belongs to the GDT1 family.</text>
</comment>
<sequence length="153" mass="16140">MVGSMASVLQKSHTHYLSVFLLLLFGARMIAEGYTMNEADEKSIIKDAEAETTQSSSYLVKLAGNSGSGANVPPDLCRRVGRQVPDNHHCNGGKTRESLGCSVGASRGDTGLCVCVAVYGGQLVAHKLSIRSVTFLGGFVFLLFAISSVLMGP</sequence>
<dbReference type="GO" id="GO:0005384">
    <property type="term" value="F:manganese ion transmembrane transporter activity"/>
    <property type="evidence" value="ECO:0007669"/>
    <property type="project" value="TreeGrafter"/>
</dbReference>
<evidence type="ECO:0000256" key="4">
    <source>
        <dbReference type="ARBA" id="ARBA00022989"/>
    </source>
</evidence>
<protein>
    <submittedName>
        <fullName evidence="7">Putative membrane protein</fullName>
    </submittedName>
</protein>
<dbReference type="GO" id="GO:0005794">
    <property type="term" value="C:Golgi apparatus"/>
    <property type="evidence" value="ECO:0007669"/>
    <property type="project" value="TreeGrafter"/>
</dbReference>
<evidence type="ECO:0000256" key="6">
    <source>
        <dbReference type="SAM" id="Phobius"/>
    </source>
</evidence>
<dbReference type="InterPro" id="IPR001727">
    <property type="entry name" value="GDT1-like"/>
</dbReference>
<organism evidence="7">
    <name type="scientific">Ixodes ricinus</name>
    <name type="common">Common tick</name>
    <name type="synonym">Acarus ricinus</name>
    <dbReference type="NCBI Taxonomy" id="34613"/>
    <lineage>
        <taxon>Eukaryota</taxon>
        <taxon>Metazoa</taxon>
        <taxon>Ecdysozoa</taxon>
        <taxon>Arthropoda</taxon>
        <taxon>Chelicerata</taxon>
        <taxon>Arachnida</taxon>
        <taxon>Acari</taxon>
        <taxon>Parasitiformes</taxon>
        <taxon>Ixodida</taxon>
        <taxon>Ixodoidea</taxon>
        <taxon>Ixodidae</taxon>
        <taxon>Ixodinae</taxon>
        <taxon>Ixodes</taxon>
    </lineage>
</organism>
<evidence type="ECO:0000256" key="3">
    <source>
        <dbReference type="ARBA" id="ARBA00022692"/>
    </source>
</evidence>
<dbReference type="GO" id="GO:0015085">
    <property type="term" value="F:calcium ion transmembrane transporter activity"/>
    <property type="evidence" value="ECO:0007669"/>
    <property type="project" value="TreeGrafter"/>
</dbReference>
<dbReference type="GO" id="GO:0032472">
    <property type="term" value="P:Golgi calcium ion transport"/>
    <property type="evidence" value="ECO:0007669"/>
    <property type="project" value="TreeGrafter"/>
</dbReference>
<reference evidence="7" key="1">
    <citation type="journal article" date="2015" name="PLoS Negl. Trop. Dis.">
        <title>Deep Sequencing Analysis of the Ixodes ricinus Haemocytome.</title>
        <authorList>
            <person name="Kotsyfakis M."/>
            <person name="Kopacek P."/>
            <person name="Franta Z."/>
            <person name="Pedra J.H."/>
            <person name="Ribeiro J.M."/>
        </authorList>
    </citation>
    <scope>NUCLEOTIDE SEQUENCE</scope>
</reference>
<evidence type="ECO:0000256" key="1">
    <source>
        <dbReference type="ARBA" id="ARBA00004141"/>
    </source>
</evidence>
<accession>A0A090XCC6</accession>
<name>A0A090XCC6_IXORI</name>
<dbReference type="GO" id="GO:0032468">
    <property type="term" value="P:Golgi calcium ion homeostasis"/>
    <property type="evidence" value="ECO:0007669"/>
    <property type="project" value="TreeGrafter"/>
</dbReference>
<feature type="transmembrane region" description="Helical" evidence="6">
    <location>
        <begin position="14"/>
        <end position="31"/>
    </location>
</feature>
<evidence type="ECO:0000256" key="5">
    <source>
        <dbReference type="ARBA" id="ARBA00023136"/>
    </source>
</evidence>